<dbReference type="AlphaFoldDB" id="A9P2F1"/>
<evidence type="ECO:0000256" key="5">
    <source>
        <dbReference type="SAM" id="Phobius"/>
    </source>
</evidence>
<keyword evidence="4 5" id="KW-0472">Membrane</keyword>
<comment type="subcellular location">
    <subcellularLocation>
        <location evidence="1">Membrane</location>
        <topology evidence="1">Multi-pass membrane protein</topology>
    </subcellularLocation>
</comment>
<dbReference type="Pfam" id="PF00335">
    <property type="entry name" value="Tetraspanin"/>
    <property type="match status" value="1"/>
</dbReference>
<dbReference type="OMA" id="MRTQENG"/>
<keyword evidence="3 5" id="KW-1133">Transmembrane helix</keyword>
<feature type="transmembrane region" description="Helical" evidence="5">
    <location>
        <begin position="98"/>
        <end position="122"/>
    </location>
</feature>
<feature type="transmembrane region" description="Helical" evidence="5">
    <location>
        <begin position="148"/>
        <end position="176"/>
    </location>
</feature>
<evidence type="ECO:0008006" key="7">
    <source>
        <dbReference type="Google" id="ProtNLM"/>
    </source>
</evidence>
<dbReference type="GO" id="GO:0016020">
    <property type="term" value="C:membrane"/>
    <property type="evidence" value="ECO:0007669"/>
    <property type="project" value="UniProtKB-SubCell"/>
</dbReference>
<proteinExistence type="evidence at transcript level"/>
<feature type="transmembrane region" description="Helical" evidence="5">
    <location>
        <begin position="68"/>
        <end position="91"/>
    </location>
</feature>
<evidence type="ECO:0000313" key="6">
    <source>
        <dbReference type="EMBL" id="ABK27062.1"/>
    </source>
</evidence>
<reference evidence="6" key="1">
    <citation type="journal article" date="2008" name="BMC Genomics">
        <title>A conifer genomics resource of 200,000 spruce (Picea spp.) ESTs and 6,464 high-quality, sequence-finished full-length cDNAs for Sitka spruce (Picea sitchensis).</title>
        <authorList>
            <person name="Ralph S.G."/>
            <person name="Chun H.J."/>
            <person name="Kolosova N."/>
            <person name="Cooper D."/>
            <person name="Oddy C."/>
            <person name="Ritland C.E."/>
            <person name="Kirkpatrick R."/>
            <person name="Moore R."/>
            <person name="Barber S."/>
            <person name="Holt R.A."/>
            <person name="Jones S.J."/>
            <person name="Marra M.A."/>
            <person name="Douglas C.J."/>
            <person name="Ritland K."/>
            <person name="Bohlmann J."/>
        </authorList>
    </citation>
    <scope>NUCLEOTIDE SEQUENCE</scope>
    <source>
        <tissue evidence="6">Bark</tissue>
    </source>
</reference>
<name>A9P2F1_PICSI</name>
<evidence type="ECO:0000256" key="4">
    <source>
        <dbReference type="ARBA" id="ARBA00023136"/>
    </source>
</evidence>
<evidence type="ECO:0000256" key="2">
    <source>
        <dbReference type="ARBA" id="ARBA00022692"/>
    </source>
</evidence>
<dbReference type="InterPro" id="IPR018499">
    <property type="entry name" value="Tetraspanin/Peripherin"/>
</dbReference>
<dbReference type="EMBL" id="EF087829">
    <property type="protein sequence ID" value="ABK27062.1"/>
    <property type="molecule type" value="mRNA"/>
</dbReference>
<keyword evidence="2 5" id="KW-0812">Transmembrane</keyword>
<feature type="transmembrane region" description="Helical" evidence="5">
    <location>
        <begin position="21"/>
        <end position="48"/>
    </location>
</feature>
<sequence length="264" mass="30405">MADDARMEYIKEMRRNQCRICIKLGLKIINSVFTLSGIVMISYSLWMLKNWYDSERNLLLHGALPRPWFIYTFLSMGMILCFITFVGHIAIESTNRKYLAIYIFSLLLLLILQGGAIAHVLLDKKWEDDIPKDPTGRFKQLKEFIKQNLYICKCVGLIALVVQAATVFLAFVLRILGPDPRRYRDSDYEYRHFRHDLQQSFLIQPTPLSNANPESQLSWNNVANMRTQENGVEEANFPCNQVNGTRLPNMNGISTGSNRGCVVM</sequence>
<accession>A9P2F1</accession>
<organism evidence="6">
    <name type="scientific">Picea sitchensis</name>
    <name type="common">Sitka spruce</name>
    <name type="synonym">Pinus sitchensis</name>
    <dbReference type="NCBI Taxonomy" id="3332"/>
    <lineage>
        <taxon>Eukaryota</taxon>
        <taxon>Viridiplantae</taxon>
        <taxon>Streptophyta</taxon>
        <taxon>Embryophyta</taxon>
        <taxon>Tracheophyta</taxon>
        <taxon>Spermatophyta</taxon>
        <taxon>Pinopsida</taxon>
        <taxon>Pinidae</taxon>
        <taxon>Conifers I</taxon>
        <taxon>Pinales</taxon>
        <taxon>Pinaceae</taxon>
        <taxon>Picea</taxon>
    </lineage>
</organism>
<evidence type="ECO:0000256" key="3">
    <source>
        <dbReference type="ARBA" id="ARBA00022989"/>
    </source>
</evidence>
<protein>
    <recommendedName>
        <fullName evidence="7">Tetraspanin-19</fullName>
    </recommendedName>
</protein>
<evidence type="ECO:0000256" key="1">
    <source>
        <dbReference type="ARBA" id="ARBA00004141"/>
    </source>
</evidence>